<keyword evidence="1" id="KW-0147">Chitin-binding</keyword>
<dbReference type="PANTHER" id="PTHR34997">
    <property type="entry name" value="AM15"/>
    <property type="match status" value="1"/>
</dbReference>
<dbReference type="InterPro" id="IPR018392">
    <property type="entry name" value="LysM"/>
</dbReference>
<evidence type="ECO:0000259" key="5">
    <source>
        <dbReference type="PROSITE" id="PS51782"/>
    </source>
</evidence>
<protein>
    <recommendedName>
        <fullName evidence="5">LysM domain-containing protein</fullName>
    </recommendedName>
</protein>
<feature type="domain" description="LysM" evidence="5">
    <location>
        <begin position="103"/>
        <end position="149"/>
    </location>
</feature>
<dbReference type="InterPro" id="IPR052210">
    <property type="entry name" value="LysM1-like"/>
</dbReference>
<feature type="region of interest" description="Disordered" evidence="3">
    <location>
        <begin position="220"/>
        <end position="260"/>
    </location>
</feature>
<dbReference type="EMBL" id="LT554468">
    <property type="protein sequence ID" value="SAM05538.1"/>
    <property type="molecule type" value="Genomic_DNA"/>
</dbReference>
<reference evidence="6" key="1">
    <citation type="submission" date="2016-04" db="EMBL/GenBank/DDBJ databases">
        <authorList>
            <person name="Evans L.H."/>
            <person name="Alamgir A."/>
            <person name="Owens N."/>
            <person name="Weber N.D."/>
            <person name="Virtaneva K."/>
            <person name="Barbian K."/>
            <person name="Babar A."/>
            <person name="Rosenke K."/>
        </authorList>
    </citation>
    <scope>NUCLEOTIDE SEQUENCE [LARGE SCALE GENOMIC DNA]</scope>
    <source>
        <strain evidence="6">CBS 101.48</strain>
    </source>
</reference>
<keyword evidence="2" id="KW-0843">Virulence</keyword>
<feature type="domain" description="LysM" evidence="5">
    <location>
        <begin position="170"/>
        <end position="217"/>
    </location>
</feature>
<keyword evidence="7" id="KW-1185">Reference proteome</keyword>
<dbReference type="PANTHER" id="PTHR34997:SF1">
    <property type="entry name" value="PEPTIDOGLYCAN-BINDING LYSIN DOMAIN"/>
    <property type="match status" value="1"/>
</dbReference>
<organism evidence="6">
    <name type="scientific">Absidia glauca</name>
    <name type="common">Pin mould</name>
    <dbReference type="NCBI Taxonomy" id="4829"/>
    <lineage>
        <taxon>Eukaryota</taxon>
        <taxon>Fungi</taxon>
        <taxon>Fungi incertae sedis</taxon>
        <taxon>Mucoromycota</taxon>
        <taxon>Mucoromycotina</taxon>
        <taxon>Mucoromycetes</taxon>
        <taxon>Mucorales</taxon>
        <taxon>Cunninghamellaceae</taxon>
        <taxon>Absidia</taxon>
    </lineage>
</organism>
<dbReference type="GO" id="GO:0008061">
    <property type="term" value="F:chitin binding"/>
    <property type="evidence" value="ECO:0007669"/>
    <property type="project" value="UniProtKB-KW"/>
</dbReference>
<proteinExistence type="predicted"/>
<evidence type="ECO:0000313" key="7">
    <source>
        <dbReference type="Proteomes" id="UP000078561"/>
    </source>
</evidence>
<name>A0A168QTR0_ABSGL</name>
<evidence type="ECO:0000256" key="4">
    <source>
        <dbReference type="SAM" id="SignalP"/>
    </source>
</evidence>
<gene>
    <name evidence="6" type="primary">ABSGL_11413.1 scaffold 12295</name>
</gene>
<evidence type="ECO:0000256" key="3">
    <source>
        <dbReference type="SAM" id="MobiDB-lite"/>
    </source>
</evidence>
<dbReference type="PROSITE" id="PS51782">
    <property type="entry name" value="LYSM"/>
    <property type="match status" value="2"/>
</dbReference>
<evidence type="ECO:0000313" key="6">
    <source>
        <dbReference type="EMBL" id="SAM05538.1"/>
    </source>
</evidence>
<keyword evidence="4" id="KW-0732">Signal</keyword>
<evidence type="ECO:0000256" key="2">
    <source>
        <dbReference type="ARBA" id="ARBA00023026"/>
    </source>
</evidence>
<dbReference type="Pfam" id="PF01476">
    <property type="entry name" value="LysM"/>
    <property type="match status" value="2"/>
</dbReference>
<feature type="signal peptide" evidence="4">
    <location>
        <begin position="1"/>
        <end position="22"/>
    </location>
</feature>
<accession>A0A168QTR0</accession>
<feature type="chain" id="PRO_5007899990" description="LysM domain-containing protein" evidence="4">
    <location>
        <begin position="23"/>
        <end position="395"/>
    </location>
</feature>
<dbReference type="AlphaFoldDB" id="A0A168QTR0"/>
<evidence type="ECO:0000256" key="1">
    <source>
        <dbReference type="ARBA" id="ARBA00022669"/>
    </source>
</evidence>
<dbReference type="InParanoid" id="A0A168QTR0"/>
<dbReference type="InterPro" id="IPR036779">
    <property type="entry name" value="LysM_dom_sf"/>
</dbReference>
<dbReference type="Proteomes" id="UP000078561">
    <property type="component" value="Unassembled WGS sequence"/>
</dbReference>
<dbReference type="STRING" id="4829.A0A168QTR0"/>
<dbReference type="SUPFAM" id="SSF54106">
    <property type="entry name" value="LysM domain"/>
    <property type="match status" value="1"/>
</dbReference>
<dbReference type="SMART" id="SM00257">
    <property type="entry name" value="LysM"/>
    <property type="match status" value="2"/>
</dbReference>
<sequence length="395" mass="42338">MHLPTLSTLGLFVLGTAHFVSAQQVADSSSIATTPQAYSAYYLSAFGDEASPEVDFELVQRGANDLSAPTVQLAKRADCSKYHTGKSSHTTAVKRSLFPNSSLPILVSGSDNCISLSKKYGIKLDQFYDWNPQVNHKCTNLNNGKKYCIAAESGSGSSNDDNHASSGCAKTQKATSSDTCEKLAKSNGISLNTFYELNPKVHRGSCDNIDNGKSYCVKAGSGSSKNDDVSGKVTKLGAKVSDKKSNKKRPSTSSDKKEKRKLLQSNTAFTYYWIATPDSYKSGGKSVTIKTCSGKSLGKVPENYGDALVMEGTGVLGSKIVNLGGCSCSNYKCFEEVDKHDDPYGLTANGSPLRPYVTIAANDFKKGTKVYIPQLVGWSLPGRSQYINDVFIGST</sequence>
<dbReference type="Gene3D" id="3.10.350.10">
    <property type="entry name" value="LysM domain"/>
    <property type="match status" value="2"/>
</dbReference>
<dbReference type="CDD" id="cd00118">
    <property type="entry name" value="LysM"/>
    <property type="match status" value="2"/>
</dbReference>
<dbReference type="OrthoDB" id="5985073at2759"/>